<dbReference type="AlphaFoldDB" id="A0A292Q592"/>
<dbReference type="Gene3D" id="3.30.300.110">
    <property type="entry name" value="Met-10+ protein-like domains"/>
    <property type="match status" value="1"/>
</dbReference>
<dbReference type="GO" id="GO:0052906">
    <property type="term" value="F:tRNA (guanine(37)-N1)-methyltransferase activity"/>
    <property type="evidence" value="ECO:0007669"/>
    <property type="project" value="UniProtKB-UniRule"/>
</dbReference>
<evidence type="ECO:0000256" key="3">
    <source>
        <dbReference type="ARBA" id="ARBA00022603"/>
    </source>
</evidence>
<name>A0A292Q592_9PEZI</name>
<accession>A0A292Q592</accession>
<evidence type="ECO:0000256" key="10">
    <source>
        <dbReference type="HAMAP-Rule" id="MF_03152"/>
    </source>
</evidence>
<evidence type="ECO:0000256" key="4">
    <source>
        <dbReference type="ARBA" id="ARBA00022679"/>
    </source>
</evidence>
<dbReference type="InterPro" id="IPR025792">
    <property type="entry name" value="tRNA_Gua_MeTrfase_euk"/>
</dbReference>
<dbReference type="FunFam" id="3.30.300.110:FF:000001">
    <property type="entry name" value="tRNA (guanine(37)-N1)-methyltransferase"/>
    <property type="match status" value="1"/>
</dbReference>
<evidence type="ECO:0000256" key="6">
    <source>
        <dbReference type="ARBA" id="ARBA00022694"/>
    </source>
</evidence>
<comment type="subcellular location">
    <subcellularLocation>
        <location evidence="10">Mitochondrion matrix</location>
    </subcellularLocation>
    <subcellularLocation>
        <location evidence="10">Nucleus</location>
    </subcellularLocation>
    <subcellularLocation>
        <location evidence="10">Cytoplasm</location>
    </subcellularLocation>
    <text evidence="10">Predominantly in the mitochondria and in the nucleus.</text>
</comment>
<sequence length="458" mass="51471">MQNSSRDEMSRLFLPPINRAMRKLDPSFFQKTIPLTAAHVLDGRNIPRVMKECAKDLLRVPRLRGVITQKDDAGTERKLLLLKPEVKHDDLSTVQPKTREFVEEKIIGLEPYNLHMKYENWNYEEIMNSILPEGLDEIPCAFTQAGHLAHLNLREQYLPYKHLIAAVLLDKNPNISTVVNKIEDVGTGSVYRTFPMELLAGKDDMNVEVRESGCVFRFDFAKVYWNSRLGNEHERIFKQFKPGEAVADVMAGVGPFAIPGAKQRVFVYANDLNPESYKSLVDNIKINKVSQFLTPHNLDGANFIRGSIRALLSRSQNPLTNKVSIPTPGKRGQKPPPPPTVIPVPPVFSHFVMNLPASATAFLGAFRGAYRGFEGVVTGREMLPMIHVYTFHKAPVTENAAGEICADISRYLGHKMGEGDLENLENVRLVAPNKTYYCVSFRLPATVAFEDIQDTQGI</sequence>
<dbReference type="Pfam" id="PF02475">
    <property type="entry name" value="TRM5-TYW2_MTfase"/>
    <property type="match status" value="1"/>
</dbReference>
<keyword evidence="2 10" id="KW-0963">Cytoplasm</keyword>
<dbReference type="GO" id="GO:0005634">
    <property type="term" value="C:nucleus"/>
    <property type="evidence" value="ECO:0007669"/>
    <property type="project" value="UniProtKB-SubCell"/>
</dbReference>
<evidence type="ECO:0000256" key="7">
    <source>
        <dbReference type="ARBA" id="ARBA00023128"/>
    </source>
</evidence>
<dbReference type="PANTHER" id="PTHR23245">
    <property type="entry name" value="TRNA METHYLTRANSFERASE"/>
    <property type="match status" value="1"/>
</dbReference>
<organism evidence="13 14">
    <name type="scientific">Tuber aestivum</name>
    <name type="common">summer truffle</name>
    <dbReference type="NCBI Taxonomy" id="59557"/>
    <lineage>
        <taxon>Eukaryota</taxon>
        <taxon>Fungi</taxon>
        <taxon>Dikarya</taxon>
        <taxon>Ascomycota</taxon>
        <taxon>Pezizomycotina</taxon>
        <taxon>Pezizomycetes</taxon>
        <taxon>Pezizales</taxon>
        <taxon>Tuberaceae</taxon>
        <taxon>Tuber</taxon>
    </lineage>
</organism>
<dbReference type="EMBL" id="LN890962">
    <property type="protein sequence ID" value="CUS14135.1"/>
    <property type="molecule type" value="Genomic_DNA"/>
</dbReference>
<dbReference type="EC" id="2.1.1.228" evidence="10"/>
<keyword evidence="3 10" id="KW-0489">Methyltransferase</keyword>
<keyword evidence="4 10" id="KW-0808">Transferase</keyword>
<dbReference type="InterPro" id="IPR056743">
    <property type="entry name" value="TRM5-TYW2-like_MTfase"/>
</dbReference>
<evidence type="ECO:0000256" key="1">
    <source>
        <dbReference type="ARBA" id="ARBA00009775"/>
    </source>
</evidence>
<reference evidence="13" key="1">
    <citation type="submission" date="2015-10" db="EMBL/GenBank/DDBJ databases">
        <authorList>
            <person name="Regsiter A."/>
            <person name="william w."/>
        </authorList>
    </citation>
    <scope>NUCLEOTIDE SEQUENCE</scope>
    <source>
        <strain evidence="13">Montdore</strain>
    </source>
</reference>
<feature type="binding site" evidence="10">
    <location>
        <begin position="271"/>
        <end position="272"/>
    </location>
    <ligand>
        <name>S-adenosyl-L-methionine</name>
        <dbReference type="ChEBI" id="CHEBI:59789"/>
    </ligand>
</feature>
<dbReference type="Proteomes" id="UP001412239">
    <property type="component" value="Unassembled WGS sequence"/>
</dbReference>
<evidence type="ECO:0000256" key="11">
    <source>
        <dbReference type="SAM" id="MobiDB-lite"/>
    </source>
</evidence>
<dbReference type="Pfam" id="PF25133">
    <property type="entry name" value="TYW2_N_2"/>
    <property type="match status" value="1"/>
</dbReference>
<evidence type="ECO:0000313" key="13">
    <source>
        <dbReference type="EMBL" id="CUS14135.1"/>
    </source>
</evidence>
<keyword evidence="5 10" id="KW-0949">S-adenosyl-L-methionine</keyword>
<dbReference type="PANTHER" id="PTHR23245:SF36">
    <property type="entry name" value="TRNA (GUANINE(37)-N1)-METHYLTRANSFERASE"/>
    <property type="match status" value="1"/>
</dbReference>
<comment type="catalytic activity">
    <reaction evidence="9 10">
        <text>guanosine(37) in tRNA + S-adenosyl-L-methionine = N(1)-methylguanosine(37) in tRNA + S-adenosyl-L-homocysteine + H(+)</text>
        <dbReference type="Rhea" id="RHEA:36899"/>
        <dbReference type="Rhea" id="RHEA-COMP:10145"/>
        <dbReference type="Rhea" id="RHEA-COMP:10147"/>
        <dbReference type="ChEBI" id="CHEBI:15378"/>
        <dbReference type="ChEBI" id="CHEBI:57856"/>
        <dbReference type="ChEBI" id="CHEBI:59789"/>
        <dbReference type="ChEBI" id="CHEBI:73542"/>
        <dbReference type="ChEBI" id="CHEBI:74269"/>
        <dbReference type="EC" id="2.1.1.228"/>
    </reaction>
</comment>
<feature type="binding site" evidence="10">
    <location>
        <begin position="299"/>
        <end position="300"/>
    </location>
    <ligand>
        <name>S-adenosyl-L-methionine</name>
        <dbReference type="ChEBI" id="CHEBI:59789"/>
    </ligand>
</feature>
<comment type="function">
    <text evidence="10">Specifically methylates the N1 position of guanosine-37 in various cytoplasmic and mitochondrial tRNAs. Methylation is not dependent on the nature of the nucleoside 5' of the target nucleoside. This is the first step in the biosynthesis of wybutosine (yW), a modified base adjacent to the anticodon of tRNAs and required for accurate decoding.</text>
</comment>
<dbReference type="InterPro" id="IPR056744">
    <property type="entry name" value="TRM5/TYW2-like_N"/>
</dbReference>
<dbReference type="PROSITE" id="PS51684">
    <property type="entry name" value="SAM_MT_TRM5_TYW2"/>
    <property type="match status" value="1"/>
</dbReference>
<feature type="domain" description="SAM-dependent methyltransferase TRM5/TYW2-type" evidence="12">
    <location>
        <begin position="142"/>
        <end position="445"/>
    </location>
</feature>
<gene>
    <name evidence="10" type="primary">TRM5</name>
    <name evidence="13" type="ORF">GSTUAT00001865001</name>
</gene>
<dbReference type="GO" id="GO:0002939">
    <property type="term" value="P:tRNA N1-guanine methylation"/>
    <property type="evidence" value="ECO:0007669"/>
    <property type="project" value="TreeGrafter"/>
</dbReference>
<dbReference type="InterPro" id="IPR029063">
    <property type="entry name" value="SAM-dependent_MTases_sf"/>
</dbReference>
<evidence type="ECO:0000256" key="2">
    <source>
        <dbReference type="ARBA" id="ARBA00022490"/>
    </source>
</evidence>
<proteinExistence type="inferred from homology"/>
<evidence type="ECO:0000256" key="5">
    <source>
        <dbReference type="ARBA" id="ARBA00022691"/>
    </source>
</evidence>
<dbReference type="GO" id="GO:0070901">
    <property type="term" value="P:mitochondrial tRNA methylation"/>
    <property type="evidence" value="ECO:0007669"/>
    <property type="project" value="UniProtKB-ARBA"/>
</dbReference>
<keyword evidence="6 10" id="KW-0819">tRNA processing</keyword>
<evidence type="ECO:0000256" key="9">
    <source>
        <dbReference type="ARBA" id="ARBA00047783"/>
    </source>
</evidence>
<feature type="binding site" evidence="10">
    <location>
        <position position="354"/>
    </location>
    <ligand>
        <name>S-adenosyl-L-methionine</name>
        <dbReference type="ChEBI" id="CHEBI:59789"/>
    </ligand>
</feature>
<feature type="binding site" evidence="10">
    <location>
        <position position="233"/>
    </location>
    <ligand>
        <name>S-adenosyl-L-methionine</name>
        <dbReference type="ChEBI" id="CHEBI:59789"/>
    </ligand>
</feature>
<dbReference type="SUPFAM" id="SSF53335">
    <property type="entry name" value="S-adenosyl-L-methionine-dependent methyltransferases"/>
    <property type="match status" value="1"/>
</dbReference>
<protein>
    <recommendedName>
        <fullName evidence="10">tRNA (guanine(37)-N1)-methyltransferase</fullName>
        <ecNumber evidence="10">2.1.1.228</ecNumber>
    </recommendedName>
    <alternativeName>
        <fullName evidence="10">M1G-methyltransferase</fullName>
    </alternativeName>
    <alternativeName>
        <fullName evidence="10">tRNA [GM37] methyltransferase</fullName>
    </alternativeName>
    <alternativeName>
        <fullName evidence="10">tRNA methyltransferase 5</fullName>
    </alternativeName>
</protein>
<dbReference type="InterPro" id="IPR030382">
    <property type="entry name" value="MeTrfase_TRM5/TYW2"/>
</dbReference>
<keyword evidence="14" id="KW-1185">Reference proteome</keyword>
<comment type="similarity">
    <text evidence="10">Belongs to the TRM5 / TYW2 family.</text>
</comment>
<evidence type="ECO:0000313" key="14">
    <source>
        <dbReference type="Proteomes" id="UP001412239"/>
    </source>
</evidence>
<dbReference type="HAMAP" id="MF_03152">
    <property type="entry name" value="TRM5"/>
    <property type="match status" value="1"/>
</dbReference>
<feature type="region of interest" description="Disordered" evidence="11">
    <location>
        <begin position="319"/>
        <end position="338"/>
    </location>
</feature>
<dbReference type="GO" id="GO:0005759">
    <property type="term" value="C:mitochondrial matrix"/>
    <property type="evidence" value="ECO:0007669"/>
    <property type="project" value="UniProtKB-SubCell"/>
</dbReference>
<keyword evidence="7 10" id="KW-0496">Mitochondrion</keyword>
<keyword evidence="8 10" id="KW-0539">Nucleus</keyword>
<evidence type="ECO:0000259" key="12">
    <source>
        <dbReference type="PROSITE" id="PS51684"/>
    </source>
</evidence>
<comment type="similarity">
    <text evidence="1">Belongs to the class I-like SAM-binding methyltransferase superfamily. TRM5/TYW2 family.</text>
</comment>
<comment type="subunit">
    <text evidence="10">Monomer.</text>
</comment>
<dbReference type="Gene3D" id="3.40.50.150">
    <property type="entry name" value="Vaccinia Virus protein VP39"/>
    <property type="match status" value="1"/>
</dbReference>
<evidence type="ECO:0000256" key="8">
    <source>
        <dbReference type="ARBA" id="ARBA00023242"/>
    </source>
</evidence>